<name>A0A6I5ZTG8_9FIRM</name>
<dbReference type="OrthoDB" id="1787531at2"/>
<dbReference type="RefSeq" id="WP_156274703.1">
    <property type="nucleotide sequence ID" value="NZ_CP046244.1"/>
</dbReference>
<keyword evidence="2" id="KW-1185">Reference proteome</keyword>
<protein>
    <submittedName>
        <fullName evidence="1">Uncharacterized protein</fullName>
    </submittedName>
</protein>
<dbReference type="Proteomes" id="UP000425916">
    <property type="component" value="Chromosome"/>
</dbReference>
<accession>A0A6I5ZTG8</accession>
<organism evidence="1 2">
    <name type="scientific">Neomoorella glycerini</name>
    <dbReference type="NCBI Taxonomy" id="55779"/>
    <lineage>
        <taxon>Bacteria</taxon>
        <taxon>Bacillati</taxon>
        <taxon>Bacillota</taxon>
        <taxon>Clostridia</taxon>
        <taxon>Neomoorellales</taxon>
        <taxon>Neomoorellaceae</taxon>
        <taxon>Neomoorella</taxon>
    </lineage>
</organism>
<reference evidence="1 2" key="1">
    <citation type="submission" date="2019-11" db="EMBL/GenBank/DDBJ databases">
        <title>Genome sequence of Moorella glycerini DSM11254.</title>
        <authorList>
            <person name="Poehlein A."/>
            <person name="Boeer T."/>
            <person name="Daniel R."/>
        </authorList>
    </citation>
    <scope>NUCLEOTIDE SEQUENCE [LARGE SCALE GENOMIC DNA]</scope>
    <source>
        <strain evidence="1 2">DSM 11254</strain>
    </source>
</reference>
<dbReference type="EMBL" id="CP046244">
    <property type="protein sequence ID" value="QGP93363.1"/>
    <property type="molecule type" value="Genomic_DNA"/>
</dbReference>
<dbReference type="SUPFAM" id="SSF52540">
    <property type="entry name" value="P-loop containing nucleoside triphosphate hydrolases"/>
    <property type="match status" value="1"/>
</dbReference>
<dbReference type="AlphaFoldDB" id="A0A6I5ZTG8"/>
<dbReference type="Gene3D" id="3.40.50.300">
    <property type="entry name" value="P-loop containing nucleotide triphosphate hydrolases"/>
    <property type="match status" value="2"/>
</dbReference>
<gene>
    <name evidence="1" type="ORF">MGLY_27700</name>
</gene>
<sequence length="578" mass="64884">MAKIVTSLALVPGAGATFIATNIGAWTANKGIKTLLIDLSARGVLGPLFLVEKAKEKVYPTTATWQEFSDPASSLIKTQYGLAVLPSAERDKSTDYDLNAEAILNYFDPLFEVIVIDLGGDIYLPHVFSLMKKASKNILVAEPSKRCVEALPGHIKEILMQYEPELIINRVTSRAYYHPRDIARQFNVGQYIAIIDDPKCNNEAVKQRLPLSLYGKGKAAQVLLEFGKHLFPETLRESKDTQEEQDIDVNNVRNLNESEVKGRGIKIDVDREREKEAREGLRKNRVKPIKIPKLLQIQGSLKKKLATKIREKVQEQCRLQEDILITVWNPSGFFVSMTALNLAVAAAAEGYDAALINYNFTNTETDVWFGIKQTRAKDANYNDAGIMTFGEAISPELAVKMLKERAWGVKYLPAGNKLGNIGTPDYGEDGVHLLENIIVAINAREARKPKVTIIEAGTWYEQPPVYAALKTCRVLFIPMSGSHQEGEIVRQQLAELKRVEVEPVTVELIFAPEEIKLPAQVCHERVVVPDDRERYLQASTIKKPYCLTTEDTKEFWRQVVNLISRLKAKKGNGRVWNI</sequence>
<evidence type="ECO:0000313" key="2">
    <source>
        <dbReference type="Proteomes" id="UP000425916"/>
    </source>
</evidence>
<proteinExistence type="predicted"/>
<evidence type="ECO:0000313" key="1">
    <source>
        <dbReference type="EMBL" id="QGP93363.1"/>
    </source>
</evidence>
<dbReference type="InterPro" id="IPR027417">
    <property type="entry name" value="P-loop_NTPase"/>
</dbReference>